<organism evidence="1 2">
    <name type="scientific">Bipolaris oryzae ATCC 44560</name>
    <dbReference type="NCBI Taxonomy" id="930090"/>
    <lineage>
        <taxon>Eukaryota</taxon>
        <taxon>Fungi</taxon>
        <taxon>Dikarya</taxon>
        <taxon>Ascomycota</taxon>
        <taxon>Pezizomycotina</taxon>
        <taxon>Dothideomycetes</taxon>
        <taxon>Pleosporomycetidae</taxon>
        <taxon>Pleosporales</taxon>
        <taxon>Pleosporineae</taxon>
        <taxon>Pleosporaceae</taxon>
        <taxon>Bipolaris</taxon>
    </lineage>
</organism>
<gene>
    <name evidence="1" type="ORF">COCMIDRAFT_36371</name>
</gene>
<dbReference type="HOGENOM" id="CLU_2209561_0_0_1"/>
<dbReference type="OrthoDB" id="3686193at2759"/>
<accession>W6Z2I4</accession>
<evidence type="ECO:0000313" key="1">
    <source>
        <dbReference type="EMBL" id="EUC45967.1"/>
    </source>
</evidence>
<keyword evidence="2" id="KW-1185">Reference proteome</keyword>
<evidence type="ECO:0000313" key="2">
    <source>
        <dbReference type="Proteomes" id="UP000054032"/>
    </source>
</evidence>
<dbReference type="EMBL" id="KI963974">
    <property type="protein sequence ID" value="EUC45967.1"/>
    <property type="molecule type" value="Genomic_DNA"/>
</dbReference>
<sequence length="115" mass="12911">MGNGLLKAPCLKLGRAPDSVHVAPTSPAIKGKYDTQSNLTRCSRHRKLKRSRILIIEYEATTMPVDMWLGSKGDAVSWYPTDKAQPTTRKRFPGLRWHGIYLGQASLSREAEILF</sequence>
<protein>
    <submittedName>
        <fullName evidence="1">Uncharacterized protein</fullName>
    </submittedName>
</protein>
<name>W6Z2I4_COCMI</name>
<dbReference type="AlphaFoldDB" id="W6Z2I4"/>
<dbReference type="KEGG" id="bor:COCMIDRAFT_36371"/>
<reference evidence="1 2" key="1">
    <citation type="journal article" date="2013" name="PLoS Genet.">
        <title>Comparative genome structure, secondary metabolite, and effector coding capacity across Cochliobolus pathogens.</title>
        <authorList>
            <person name="Condon B.J."/>
            <person name="Leng Y."/>
            <person name="Wu D."/>
            <person name="Bushley K.E."/>
            <person name="Ohm R.A."/>
            <person name="Otillar R."/>
            <person name="Martin J."/>
            <person name="Schackwitz W."/>
            <person name="Grimwood J."/>
            <person name="MohdZainudin N."/>
            <person name="Xue C."/>
            <person name="Wang R."/>
            <person name="Manning V.A."/>
            <person name="Dhillon B."/>
            <person name="Tu Z.J."/>
            <person name="Steffenson B.J."/>
            <person name="Salamov A."/>
            <person name="Sun H."/>
            <person name="Lowry S."/>
            <person name="LaButti K."/>
            <person name="Han J."/>
            <person name="Copeland A."/>
            <person name="Lindquist E."/>
            <person name="Barry K."/>
            <person name="Schmutz J."/>
            <person name="Baker S.E."/>
            <person name="Ciuffetti L.M."/>
            <person name="Grigoriev I.V."/>
            <person name="Zhong S."/>
            <person name="Turgeon B.G."/>
        </authorList>
    </citation>
    <scope>NUCLEOTIDE SEQUENCE [LARGE SCALE GENOMIC DNA]</scope>
    <source>
        <strain evidence="1 2">ATCC 44560</strain>
    </source>
</reference>
<dbReference type="GeneID" id="19123005"/>
<dbReference type="RefSeq" id="XP_007687516.1">
    <property type="nucleotide sequence ID" value="XM_007689326.1"/>
</dbReference>
<proteinExistence type="predicted"/>
<dbReference type="Proteomes" id="UP000054032">
    <property type="component" value="Unassembled WGS sequence"/>
</dbReference>